<evidence type="ECO:0000259" key="7">
    <source>
        <dbReference type="PROSITE" id="PS51192"/>
    </source>
</evidence>
<dbReference type="PANTHER" id="PTHR47958">
    <property type="entry name" value="ATP-DEPENDENT RNA HELICASE DBP3"/>
    <property type="match status" value="1"/>
</dbReference>
<evidence type="ECO:0000259" key="8">
    <source>
        <dbReference type="PROSITE" id="PS51194"/>
    </source>
</evidence>
<dbReference type="AlphaFoldDB" id="A0AA51U9F8"/>
<dbReference type="InterPro" id="IPR011545">
    <property type="entry name" value="DEAD/DEAH_box_helicase_dom"/>
</dbReference>
<dbReference type="Pfam" id="PF00271">
    <property type="entry name" value="Helicase_C"/>
    <property type="match status" value="1"/>
</dbReference>
<keyword evidence="4 9" id="KW-0347">Helicase</keyword>
<dbReference type="InterPro" id="IPR014001">
    <property type="entry name" value="Helicase_ATP-bd"/>
</dbReference>
<feature type="domain" description="Helicase ATP-binding" evidence="7">
    <location>
        <begin position="460"/>
        <end position="633"/>
    </location>
</feature>
<dbReference type="InterPro" id="IPR001650">
    <property type="entry name" value="Helicase_C-like"/>
</dbReference>
<accession>A0AA51U9F8</accession>
<dbReference type="CDD" id="cd00268">
    <property type="entry name" value="DEADc"/>
    <property type="match status" value="1"/>
</dbReference>
<feature type="region of interest" description="Disordered" evidence="6">
    <location>
        <begin position="1"/>
        <end position="43"/>
    </location>
</feature>
<evidence type="ECO:0000313" key="9">
    <source>
        <dbReference type="EMBL" id="WMV69924.1"/>
    </source>
</evidence>
<reference evidence="9" key="1">
    <citation type="journal article" date="2023" name="Acta Biochim. Biophys. Sin.">
        <title>Transcriptomic and genomic identification of spliceosomal genes from Euglena gracilis.</title>
        <authorList>
            <person name="Gao P."/>
            <person name="Zhong Y."/>
            <person name="Sun C."/>
        </authorList>
    </citation>
    <scope>NUCLEOTIDE SEQUENCE</scope>
</reference>
<feature type="region of interest" description="Disordered" evidence="6">
    <location>
        <begin position="61"/>
        <end position="163"/>
    </location>
</feature>
<keyword evidence="3" id="KW-0378">Hydrolase</keyword>
<gene>
    <name evidence="9" type="primary">DDX5-17C</name>
</gene>
<organism evidence="9">
    <name type="scientific">Euglena gracilis</name>
    <dbReference type="NCBI Taxonomy" id="3039"/>
    <lineage>
        <taxon>Eukaryota</taxon>
        <taxon>Discoba</taxon>
        <taxon>Euglenozoa</taxon>
        <taxon>Euglenida</taxon>
        <taxon>Spirocuta</taxon>
        <taxon>Euglenophyceae</taxon>
        <taxon>Euglenales</taxon>
        <taxon>Euglenaceae</taxon>
        <taxon>Euglena</taxon>
    </lineage>
</organism>
<feature type="compositionally biased region" description="Basic residues" evidence="6">
    <location>
        <begin position="63"/>
        <end position="72"/>
    </location>
</feature>
<dbReference type="Gene3D" id="3.40.50.300">
    <property type="entry name" value="P-loop containing nucleotide triphosphate hydrolases"/>
    <property type="match status" value="2"/>
</dbReference>
<dbReference type="PROSITE" id="PS51194">
    <property type="entry name" value="HELICASE_CTER"/>
    <property type="match status" value="1"/>
</dbReference>
<evidence type="ECO:0000256" key="3">
    <source>
        <dbReference type="ARBA" id="ARBA00022801"/>
    </source>
</evidence>
<evidence type="ECO:0000256" key="6">
    <source>
        <dbReference type="SAM" id="MobiDB-lite"/>
    </source>
</evidence>
<evidence type="ECO:0000256" key="1">
    <source>
        <dbReference type="ARBA" id="ARBA00012552"/>
    </source>
</evidence>
<dbReference type="SMART" id="SM00487">
    <property type="entry name" value="DEXDc"/>
    <property type="match status" value="1"/>
</dbReference>
<dbReference type="SMART" id="SM00490">
    <property type="entry name" value="HELICc"/>
    <property type="match status" value="1"/>
</dbReference>
<dbReference type="EC" id="3.6.4.13" evidence="1"/>
<feature type="region of interest" description="Disordered" evidence="6">
    <location>
        <begin position="820"/>
        <end position="840"/>
    </location>
</feature>
<keyword evidence="5" id="KW-0067">ATP-binding</keyword>
<sequence length="840" mass="92299">MAEEAAGPAKKRRRRDEPAADPEAPAPDPDPATKKKAKRPKTCHSFEDIICSLLRIEADEQRARRKAKVKAKAKTDEGEESPVPAASATDAVEEDVPDAAEPPKEKKKRKVKSSHAVAQNEPSDIPKASVADDEAASPRHIDQAEDTAQSSQTTPAASGSSPADSARLLRYAAAMNWDADVRKELTKILAGKEPAKPGLRVAYRRRPPASPVPAAEQKPAAVAAAKFRAQPKEYTAVDAAALKGPKPLAEKVAARQAKKRSIHLRELMLFNCPDGITEGEVANHYASLGPNTISKISFAFNKEPGQEASFLGYGRVRFLTAALAEQAARLPPPEVAGQQLRIAYDPLCRVLGKYKRLKLQKDDDYWKRLQGIGEDALAGGRWTMERMAAHPIHKNLSTHLRRIHRTERETAAQLGSTVVDFEGGMLPPLFGFQEVDFGAAVNDRLQELFEAPMPIQGFAWPAILTGRDCIGLAETGSGKTLAYLLPARTHLQYHLEQRAGEGPIVLVVVPSRELAQQIADQFEAWRLDLPYTTGAVTGGKPPEDIQAALKCDVVVATPARLLKALHDRAVDLSRVSFAVLDEADHLLDLGFAVQVATICSQLRPDRQTCMFSATWLRDIRELAKQVLIHPLKVTINEVSTGLANPNIQQNVIVVARPTQKRRALRELLERIRQPDVAITRMIIFAEHRHRVSKVVRLLQPLYSGVLPYTADLEQEQREKHLSAFRADPHGVLVCTNVAAHGLDIKDVAFVVNYDLPAEISQYVHRIGRTGRAGRPGTAYSLYHPDTDWPIVRQLIRCIRLAGQEVPAELYGFAKQTGAKKEARKGHSSDGRVQWGTAQNG</sequence>
<dbReference type="PROSITE" id="PS51192">
    <property type="entry name" value="HELICASE_ATP_BIND_1"/>
    <property type="match status" value="1"/>
</dbReference>
<dbReference type="GO" id="GO:0003676">
    <property type="term" value="F:nucleic acid binding"/>
    <property type="evidence" value="ECO:0007669"/>
    <property type="project" value="InterPro"/>
</dbReference>
<dbReference type="GO" id="GO:0016787">
    <property type="term" value="F:hydrolase activity"/>
    <property type="evidence" value="ECO:0007669"/>
    <property type="project" value="UniProtKB-KW"/>
</dbReference>
<dbReference type="SUPFAM" id="SSF52540">
    <property type="entry name" value="P-loop containing nucleoside triphosphate hydrolases"/>
    <property type="match status" value="1"/>
</dbReference>
<proteinExistence type="evidence at transcript level"/>
<evidence type="ECO:0000256" key="5">
    <source>
        <dbReference type="ARBA" id="ARBA00022840"/>
    </source>
</evidence>
<keyword evidence="2" id="KW-0547">Nucleotide-binding</keyword>
<dbReference type="EMBL" id="OQ397592">
    <property type="protein sequence ID" value="WMV69924.1"/>
    <property type="molecule type" value="mRNA"/>
</dbReference>
<evidence type="ECO:0000256" key="2">
    <source>
        <dbReference type="ARBA" id="ARBA00022741"/>
    </source>
</evidence>
<feature type="compositionally biased region" description="Low complexity" evidence="6">
    <location>
        <begin position="146"/>
        <end position="163"/>
    </location>
</feature>
<feature type="compositionally biased region" description="Basic and acidic residues" evidence="6">
    <location>
        <begin position="820"/>
        <end position="829"/>
    </location>
</feature>
<dbReference type="InterPro" id="IPR027417">
    <property type="entry name" value="P-loop_NTPase"/>
</dbReference>
<name>A0AA51U9F8_EUGGR</name>
<protein>
    <recommendedName>
        <fullName evidence="1">RNA helicase</fullName>
        <ecNumber evidence="1">3.6.4.13</ecNumber>
    </recommendedName>
</protein>
<feature type="domain" description="Helicase C-terminal" evidence="8">
    <location>
        <begin position="670"/>
        <end position="813"/>
    </location>
</feature>
<evidence type="ECO:0000256" key="4">
    <source>
        <dbReference type="ARBA" id="ARBA00022806"/>
    </source>
</evidence>
<dbReference type="Pfam" id="PF00270">
    <property type="entry name" value="DEAD"/>
    <property type="match status" value="1"/>
</dbReference>
<dbReference type="GO" id="GO:0003724">
    <property type="term" value="F:RNA helicase activity"/>
    <property type="evidence" value="ECO:0007669"/>
    <property type="project" value="UniProtKB-EC"/>
</dbReference>
<dbReference type="InterPro" id="IPR044742">
    <property type="entry name" value="DEAD/DEAH_RhlB"/>
</dbReference>
<dbReference type="CDD" id="cd18787">
    <property type="entry name" value="SF2_C_DEAD"/>
    <property type="match status" value="1"/>
</dbReference>
<dbReference type="GO" id="GO:0005524">
    <property type="term" value="F:ATP binding"/>
    <property type="evidence" value="ECO:0007669"/>
    <property type="project" value="UniProtKB-KW"/>
</dbReference>